<name>A0A0U4CQQ0_9BACT</name>
<organism evidence="2 3">
    <name type="scientific">Hymenobacter sedentarius</name>
    <dbReference type="NCBI Taxonomy" id="1411621"/>
    <lineage>
        <taxon>Bacteria</taxon>
        <taxon>Pseudomonadati</taxon>
        <taxon>Bacteroidota</taxon>
        <taxon>Cytophagia</taxon>
        <taxon>Cytophagales</taxon>
        <taxon>Hymenobacteraceae</taxon>
        <taxon>Hymenobacter</taxon>
    </lineage>
</organism>
<evidence type="ECO:0000256" key="1">
    <source>
        <dbReference type="SAM" id="MobiDB-lite"/>
    </source>
</evidence>
<gene>
    <name evidence="2" type="ORF">AUC43_11880</name>
</gene>
<feature type="compositionally biased region" description="Basic and acidic residues" evidence="1">
    <location>
        <begin position="22"/>
        <end position="40"/>
    </location>
</feature>
<sequence length="64" mass="7131">MTVQPNSAPVPTPLLSGATVSKAHDDWTPEQKAQHKAEKKERKNARLRFFFGWCEGVQAFGSAF</sequence>
<evidence type="ECO:0000313" key="2">
    <source>
        <dbReference type="EMBL" id="ALW85726.1"/>
    </source>
</evidence>
<dbReference type="EMBL" id="CP013909">
    <property type="protein sequence ID" value="ALW85726.1"/>
    <property type="molecule type" value="Genomic_DNA"/>
</dbReference>
<dbReference type="Proteomes" id="UP000059542">
    <property type="component" value="Chromosome"/>
</dbReference>
<dbReference type="KEGG" id="hyg:AUC43_11880"/>
<feature type="region of interest" description="Disordered" evidence="1">
    <location>
        <begin position="1"/>
        <end position="40"/>
    </location>
</feature>
<proteinExistence type="predicted"/>
<evidence type="ECO:0000313" key="3">
    <source>
        <dbReference type="Proteomes" id="UP000059542"/>
    </source>
</evidence>
<keyword evidence="3" id="KW-1185">Reference proteome</keyword>
<dbReference type="RefSeq" id="WP_068193619.1">
    <property type="nucleotide sequence ID" value="NZ_CP013909.1"/>
</dbReference>
<accession>A0A0U4CQQ0</accession>
<dbReference type="AlphaFoldDB" id="A0A0U4CQQ0"/>
<reference evidence="2 3" key="1">
    <citation type="submission" date="2015-12" db="EMBL/GenBank/DDBJ databases">
        <authorList>
            <person name="Shamseldin A."/>
            <person name="Moawad H."/>
            <person name="Abd El-Rahim W.M."/>
            <person name="Sadowsky M.J."/>
        </authorList>
    </citation>
    <scope>NUCLEOTIDE SEQUENCE [LARGE SCALE GENOMIC DNA]</scope>
    <source>
        <strain evidence="2 3">DG5B</strain>
    </source>
</reference>
<protein>
    <submittedName>
        <fullName evidence="2">Uncharacterized protein</fullName>
    </submittedName>
</protein>